<feature type="transmembrane region" description="Helical" evidence="1">
    <location>
        <begin position="154"/>
        <end position="175"/>
    </location>
</feature>
<accession>A0A134AKC2</accession>
<evidence type="ECO:0000313" key="3">
    <source>
        <dbReference type="Proteomes" id="UP000070442"/>
    </source>
</evidence>
<keyword evidence="1" id="KW-0812">Transmembrane</keyword>
<dbReference type="PATRIC" id="fig|755172.3.peg.190"/>
<protein>
    <submittedName>
        <fullName evidence="2">Uncharacterized protein</fullName>
    </submittedName>
</protein>
<proteinExistence type="predicted"/>
<gene>
    <name evidence="2" type="ORF">HMPREF1863_00197</name>
</gene>
<comment type="caution">
    <text evidence="2">The sequence shown here is derived from an EMBL/GenBank/DDBJ whole genome shotgun (WGS) entry which is preliminary data.</text>
</comment>
<name>A0A134AKC2_9FIRM</name>
<evidence type="ECO:0000313" key="2">
    <source>
        <dbReference type="EMBL" id="KXB68176.1"/>
    </source>
</evidence>
<keyword evidence="1" id="KW-0472">Membrane</keyword>
<dbReference type="STRING" id="755172.HMPREF1863_00197"/>
<feature type="transmembrane region" description="Helical" evidence="1">
    <location>
        <begin position="115"/>
        <end position="134"/>
    </location>
</feature>
<keyword evidence="1" id="KW-1133">Transmembrane helix</keyword>
<feature type="transmembrane region" description="Helical" evidence="1">
    <location>
        <begin position="53"/>
        <end position="73"/>
    </location>
</feature>
<evidence type="ECO:0000256" key="1">
    <source>
        <dbReference type="SAM" id="Phobius"/>
    </source>
</evidence>
<dbReference type="Proteomes" id="UP000070442">
    <property type="component" value="Unassembled WGS sequence"/>
</dbReference>
<dbReference type="RefSeq" id="WP_068366373.1">
    <property type="nucleotide sequence ID" value="NZ_KQ960157.1"/>
</dbReference>
<dbReference type="AlphaFoldDB" id="A0A134AKC2"/>
<keyword evidence="3" id="KW-1185">Reference proteome</keyword>
<organism evidence="2 3">
    <name type="scientific">Aedoeadaptatus coxii</name>
    <dbReference type="NCBI Taxonomy" id="755172"/>
    <lineage>
        <taxon>Bacteria</taxon>
        <taxon>Bacillati</taxon>
        <taxon>Bacillota</taxon>
        <taxon>Tissierellia</taxon>
        <taxon>Tissierellales</taxon>
        <taxon>Peptoniphilaceae</taxon>
        <taxon>Aedoeadaptatus</taxon>
    </lineage>
</organism>
<dbReference type="OrthoDB" id="9823221at2"/>
<dbReference type="EMBL" id="LSDG01000005">
    <property type="protein sequence ID" value="KXB68176.1"/>
    <property type="molecule type" value="Genomic_DNA"/>
</dbReference>
<sequence length="179" mass="20081">MKQNRDILLSGFNLALWAGLYAAGIARHEQLLGLGLVLVAYLLAEWPKNSKVWMKYLFILTAHGLMAFSLLAFRTGGETLWQHLIDGGFAVCYFLQWNCFRKSLFGLFNRRGERIAAGILCALAFSMFFTLFYPDFLGITKRQIIALPETLATHYRFALTAAGAYGAALFFVPVVRVGK</sequence>
<feature type="transmembrane region" description="Helical" evidence="1">
    <location>
        <begin position="7"/>
        <end position="24"/>
    </location>
</feature>
<reference evidence="3" key="1">
    <citation type="submission" date="2016-01" db="EMBL/GenBank/DDBJ databases">
        <authorList>
            <person name="Mitreva M."/>
            <person name="Pepin K.H."/>
            <person name="Mihindukulasuriya K.A."/>
            <person name="Fulton R."/>
            <person name="Fronick C."/>
            <person name="O'Laughlin M."/>
            <person name="Miner T."/>
            <person name="Herter B."/>
            <person name="Rosa B.A."/>
            <person name="Cordes M."/>
            <person name="Tomlinson C."/>
            <person name="Wollam A."/>
            <person name="Palsikar V.B."/>
            <person name="Mardis E.R."/>
            <person name="Wilson R.K."/>
        </authorList>
    </citation>
    <scope>NUCLEOTIDE SEQUENCE [LARGE SCALE GENOMIC DNA]</scope>
    <source>
        <strain evidence="3">DNF00729</strain>
    </source>
</reference>